<sequence length="159" mass="17579">MTWSLPEGSLISGFHSEECFCRTATRQAEMQNIQHNVSSTWLGSPARWCCWLCIHTLRHLCTEFLSESGMTPEHGSALRCAHPGSGRKGRKSQRLSSKPAAQTTGKSRNESLPCASLPVLSISEVITWQVKSRAWSSISKSHSALLHRTKCSEGLEGLR</sequence>
<evidence type="ECO:0000313" key="2">
    <source>
        <dbReference type="Ensembl" id="ENSAPLP00000019514.1"/>
    </source>
</evidence>
<keyword evidence="3" id="KW-1185">Reference proteome</keyword>
<evidence type="ECO:0000313" key="3">
    <source>
        <dbReference type="Proteomes" id="UP000016666"/>
    </source>
</evidence>
<proteinExistence type="predicted"/>
<protein>
    <submittedName>
        <fullName evidence="2">Uncharacterized protein</fullName>
    </submittedName>
</protein>
<reference evidence="2 3" key="1">
    <citation type="submission" date="2017-10" db="EMBL/GenBank/DDBJ databases">
        <title>A new Pekin duck reference genome.</title>
        <authorList>
            <person name="Hou Z.-C."/>
            <person name="Zhou Z.-K."/>
            <person name="Zhu F."/>
            <person name="Hou S.-S."/>
        </authorList>
    </citation>
    <scope>NUCLEOTIDE SEQUENCE [LARGE SCALE GENOMIC DNA]</scope>
</reference>
<feature type="region of interest" description="Disordered" evidence="1">
    <location>
        <begin position="73"/>
        <end position="111"/>
    </location>
</feature>
<name>A0A493T0R4_ANAPP</name>
<dbReference type="Ensembl" id="ENSAPLT00000041340.1">
    <property type="protein sequence ID" value="ENSAPLP00000019514.1"/>
    <property type="gene ID" value="ENSAPLG00000028766.1"/>
</dbReference>
<organism evidence="2 3">
    <name type="scientific">Anas platyrhynchos platyrhynchos</name>
    <name type="common">Northern mallard</name>
    <dbReference type="NCBI Taxonomy" id="8840"/>
    <lineage>
        <taxon>Eukaryota</taxon>
        <taxon>Metazoa</taxon>
        <taxon>Chordata</taxon>
        <taxon>Craniata</taxon>
        <taxon>Vertebrata</taxon>
        <taxon>Euteleostomi</taxon>
        <taxon>Archelosauria</taxon>
        <taxon>Archosauria</taxon>
        <taxon>Dinosauria</taxon>
        <taxon>Saurischia</taxon>
        <taxon>Theropoda</taxon>
        <taxon>Coelurosauria</taxon>
        <taxon>Aves</taxon>
        <taxon>Neognathae</taxon>
        <taxon>Galloanserae</taxon>
        <taxon>Anseriformes</taxon>
        <taxon>Anatidae</taxon>
        <taxon>Anatinae</taxon>
        <taxon>Anas</taxon>
    </lineage>
</organism>
<dbReference type="GeneTree" id="ENSGT00900000143181"/>
<dbReference type="AlphaFoldDB" id="A0A493T0R4"/>
<reference evidence="2" key="3">
    <citation type="submission" date="2025-09" db="UniProtKB">
        <authorList>
            <consortium name="Ensembl"/>
        </authorList>
    </citation>
    <scope>IDENTIFICATION</scope>
</reference>
<feature type="compositionally biased region" description="Polar residues" evidence="1">
    <location>
        <begin position="94"/>
        <end position="106"/>
    </location>
</feature>
<dbReference type="Proteomes" id="UP000016666">
    <property type="component" value="Chromosome 25"/>
</dbReference>
<reference evidence="2" key="2">
    <citation type="submission" date="2025-08" db="UniProtKB">
        <authorList>
            <consortium name="Ensembl"/>
        </authorList>
    </citation>
    <scope>IDENTIFICATION</scope>
</reference>
<accession>A0A493T0R4</accession>
<evidence type="ECO:0000256" key="1">
    <source>
        <dbReference type="SAM" id="MobiDB-lite"/>
    </source>
</evidence>